<feature type="domain" description="Beta-xylosidase C-terminal Concanavalin A-like" evidence="8">
    <location>
        <begin position="383"/>
        <end position="556"/>
    </location>
</feature>
<dbReference type="InterPro" id="IPR006710">
    <property type="entry name" value="Glyco_hydro_43"/>
</dbReference>
<keyword evidence="2 6" id="KW-0378">Hydrolase</keyword>
<dbReference type="GO" id="GO:0004553">
    <property type="term" value="F:hydrolase activity, hydrolyzing O-glycosyl compounds"/>
    <property type="evidence" value="ECO:0007669"/>
    <property type="project" value="InterPro"/>
</dbReference>
<dbReference type="Proteomes" id="UP000886722">
    <property type="component" value="Unassembled WGS sequence"/>
</dbReference>
<evidence type="ECO:0000313" key="9">
    <source>
        <dbReference type="EMBL" id="HIT39356.1"/>
    </source>
</evidence>
<dbReference type="InterPro" id="IPR051795">
    <property type="entry name" value="Glycosyl_Hydrlase_43"/>
</dbReference>
<dbReference type="Gene3D" id="2.60.120.200">
    <property type="match status" value="1"/>
</dbReference>
<feature type="chain" id="PRO_5038701807" evidence="7">
    <location>
        <begin position="23"/>
        <end position="558"/>
    </location>
</feature>
<organism evidence="9 10">
    <name type="scientific">Candidatus Caccoplasma intestinavium</name>
    <dbReference type="NCBI Taxonomy" id="2840716"/>
    <lineage>
        <taxon>Bacteria</taxon>
        <taxon>Pseudomonadati</taxon>
        <taxon>Bacteroidota</taxon>
        <taxon>Bacteroidia</taxon>
        <taxon>Bacteroidales</taxon>
        <taxon>Bacteroidaceae</taxon>
        <taxon>Bacteroidaceae incertae sedis</taxon>
        <taxon>Candidatus Caccoplasma</taxon>
    </lineage>
</organism>
<dbReference type="InterPro" id="IPR013320">
    <property type="entry name" value="ConA-like_dom_sf"/>
</dbReference>
<dbReference type="CDD" id="cd18617">
    <property type="entry name" value="GH43_XynB-like"/>
    <property type="match status" value="1"/>
</dbReference>
<feature type="active site" description="Proton acceptor" evidence="4">
    <location>
        <position position="66"/>
    </location>
</feature>
<dbReference type="Pfam" id="PF17851">
    <property type="entry name" value="GH43_C2"/>
    <property type="match status" value="1"/>
</dbReference>
<comment type="caution">
    <text evidence="9">The sequence shown here is derived from an EMBL/GenBank/DDBJ whole genome shotgun (WGS) entry which is preliminary data.</text>
</comment>
<reference evidence="9" key="2">
    <citation type="journal article" date="2021" name="PeerJ">
        <title>Extensive microbial diversity within the chicken gut microbiome revealed by metagenomics and culture.</title>
        <authorList>
            <person name="Gilroy R."/>
            <person name="Ravi A."/>
            <person name="Getino M."/>
            <person name="Pursley I."/>
            <person name="Horton D.L."/>
            <person name="Alikhan N.F."/>
            <person name="Baker D."/>
            <person name="Gharbi K."/>
            <person name="Hall N."/>
            <person name="Watson M."/>
            <person name="Adriaenssens E.M."/>
            <person name="Foster-Nyarko E."/>
            <person name="Jarju S."/>
            <person name="Secka A."/>
            <person name="Antonio M."/>
            <person name="Oren A."/>
            <person name="Chaudhuri R.R."/>
            <person name="La Ragione R."/>
            <person name="Hildebrand F."/>
            <person name="Pallen M.J."/>
        </authorList>
    </citation>
    <scope>NUCLEOTIDE SEQUENCE</scope>
    <source>
        <strain evidence="9">21143</strain>
    </source>
</reference>
<dbReference type="GO" id="GO:0005975">
    <property type="term" value="P:carbohydrate metabolic process"/>
    <property type="evidence" value="ECO:0007669"/>
    <property type="project" value="InterPro"/>
</dbReference>
<evidence type="ECO:0000259" key="8">
    <source>
        <dbReference type="Pfam" id="PF17851"/>
    </source>
</evidence>
<evidence type="ECO:0000256" key="3">
    <source>
        <dbReference type="ARBA" id="ARBA00023295"/>
    </source>
</evidence>
<evidence type="ECO:0000256" key="4">
    <source>
        <dbReference type="PIRSR" id="PIRSR606710-1"/>
    </source>
</evidence>
<feature type="site" description="Important for catalytic activity, responsible for pKa modulation of the active site Glu and correct orientation of both the proton donor and substrate" evidence="5">
    <location>
        <position position="176"/>
    </location>
</feature>
<evidence type="ECO:0000256" key="2">
    <source>
        <dbReference type="ARBA" id="ARBA00022801"/>
    </source>
</evidence>
<evidence type="ECO:0000256" key="5">
    <source>
        <dbReference type="PIRSR" id="PIRSR606710-2"/>
    </source>
</evidence>
<feature type="signal peptide" evidence="7">
    <location>
        <begin position="1"/>
        <end position="22"/>
    </location>
</feature>
<evidence type="ECO:0000256" key="7">
    <source>
        <dbReference type="SAM" id="SignalP"/>
    </source>
</evidence>
<keyword evidence="7" id="KW-0732">Signal</keyword>
<sequence>MKYLKRISCSFLAIALCMSIAAKDERGSIAKFDYFEYIGNDDFYRENPLPHDNSFYNPIVPGWHSDPSICRVGNDYFMVMSTFTYYPGVPLFHSRDLVNWRQIGNILDRPSQLPALQGQPINTGGIYAPAISYNPHNKTYYMITTDVGRGHFYVTTQDPFGKWSDPHWLPTIGGIDPSFFFDDDGKAYIVHKEDTEGKPKWSNFRSIRITRFDTTTGDVFGEDMPFRESGVGPEERLDRNEGPHIYKINGKYYMICAEGGTSWAHSEVVYRADSVLGPYTRWSRNPMLTQRLLKANRNNAVTCTGHVDIVDTPDGEWWGVFLGCRPDQNGFECLGRETFIMPIKWSADGFPYMTQSKDTIPLVLHRKGIKREKNVTFGNFTWRDDFTGKTLRPEWLSIWGSAEKYYKTGNGLRLSCAPITLKDRRTPAYIGRRLQHHKYTVTTCLIFKPEEGEAAGLLLVKNEEHQYFMALRKGNLALLQIGRGADKEIATQPIKTDGRPISLRIEARGTLCDFYYKEEGNGWQLLAKDIDATHISSRRGGGFTGSTVGMYAVKNQRE</sequence>
<protein>
    <submittedName>
        <fullName evidence="9">Glycoside hydrolase family 43 protein</fullName>
    </submittedName>
</protein>
<evidence type="ECO:0000256" key="6">
    <source>
        <dbReference type="RuleBase" id="RU361187"/>
    </source>
</evidence>
<dbReference type="PANTHER" id="PTHR42812:SF12">
    <property type="entry name" value="BETA-XYLOSIDASE-RELATED"/>
    <property type="match status" value="1"/>
</dbReference>
<keyword evidence="3 6" id="KW-0326">Glycosidase</keyword>
<gene>
    <name evidence="9" type="ORF">IAD06_04905</name>
</gene>
<dbReference type="Pfam" id="PF04616">
    <property type="entry name" value="Glyco_hydro_43"/>
    <property type="match status" value="1"/>
</dbReference>
<dbReference type="InterPro" id="IPR041542">
    <property type="entry name" value="GH43_C2"/>
</dbReference>
<feature type="active site" description="Proton donor" evidence="4">
    <location>
        <position position="241"/>
    </location>
</feature>
<dbReference type="PANTHER" id="PTHR42812">
    <property type="entry name" value="BETA-XYLOSIDASE"/>
    <property type="match status" value="1"/>
</dbReference>
<evidence type="ECO:0000313" key="10">
    <source>
        <dbReference type="Proteomes" id="UP000886722"/>
    </source>
</evidence>
<dbReference type="EMBL" id="DVKT01000036">
    <property type="protein sequence ID" value="HIT39356.1"/>
    <property type="molecule type" value="Genomic_DNA"/>
</dbReference>
<reference evidence="9" key="1">
    <citation type="submission" date="2020-10" db="EMBL/GenBank/DDBJ databases">
        <authorList>
            <person name="Gilroy R."/>
        </authorList>
    </citation>
    <scope>NUCLEOTIDE SEQUENCE</scope>
    <source>
        <strain evidence="9">21143</strain>
    </source>
</reference>
<dbReference type="SUPFAM" id="SSF49899">
    <property type="entry name" value="Concanavalin A-like lectins/glucanases"/>
    <property type="match status" value="1"/>
</dbReference>
<dbReference type="AlphaFoldDB" id="A0A9D1KDM2"/>
<name>A0A9D1KDM2_9BACT</name>
<dbReference type="SUPFAM" id="SSF75005">
    <property type="entry name" value="Arabinanase/levansucrase/invertase"/>
    <property type="match status" value="1"/>
</dbReference>
<dbReference type="Gene3D" id="2.115.10.20">
    <property type="entry name" value="Glycosyl hydrolase domain, family 43"/>
    <property type="match status" value="1"/>
</dbReference>
<comment type="similarity">
    <text evidence="1 6">Belongs to the glycosyl hydrolase 43 family.</text>
</comment>
<accession>A0A9D1KDM2</accession>
<evidence type="ECO:0000256" key="1">
    <source>
        <dbReference type="ARBA" id="ARBA00009865"/>
    </source>
</evidence>
<dbReference type="InterPro" id="IPR023296">
    <property type="entry name" value="Glyco_hydro_beta-prop_sf"/>
</dbReference>
<proteinExistence type="inferred from homology"/>